<reference evidence="1" key="2">
    <citation type="submission" date="2011-02" db="EMBL/GenBank/DDBJ databases">
        <authorList>
            <person name="MacLean D."/>
        </authorList>
    </citation>
    <scope>NUCLEOTIDE SEQUENCE</scope>
</reference>
<proteinExistence type="predicted"/>
<protein>
    <submittedName>
        <fullName evidence="1">AlNc14C171G7997 protein</fullName>
    </submittedName>
</protein>
<dbReference type="EMBL" id="FR824216">
    <property type="protein sequence ID" value="CCA22863.1"/>
    <property type="molecule type" value="Genomic_DNA"/>
</dbReference>
<name>F0WNH2_9STRA</name>
<reference evidence="1" key="1">
    <citation type="journal article" date="2011" name="PLoS Biol.">
        <title>Gene gain and loss during evolution of obligate parasitism in the white rust pathogen of Arabidopsis thaliana.</title>
        <authorList>
            <person name="Kemen E."/>
            <person name="Gardiner A."/>
            <person name="Schultz-Larsen T."/>
            <person name="Kemen A.C."/>
            <person name="Balmuth A.L."/>
            <person name="Robert-Seilaniantz A."/>
            <person name="Bailey K."/>
            <person name="Holub E."/>
            <person name="Studholme D.J."/>
            <person name="Maclean D."/>
            <person name="Jones J.D."/>
        </authorList>
    </citation>
    <scope>NUCLEOTIDE SEQUENCE</scope>
</reference>
<gene>
    <name evidence="1" type="primary">AlNc14C171G7997</name>
    <name evidence="1" type="ORF">ALNC14_090060</name>
</gene>
<evidence type="ECO:0000313" key="1">
    <source>
        <dbReference type="EMBL" id="CCA22863.1"/>
    </source>
</evidence>
<sequence length="92" mass="10788">MEQIKLTSWKTSNSEKSKNVQVRFIFIMKISFYDTLEDYCSVSDGSEVGLIMVTYDSSFWPDFGPLSFLTRIQSIVIQWQNGRFFTNYHVPL</sequence>
<dbReference type="AlphaFoldDB" id="F0WNH2"/>
<dbReference type="HOGENOM" id="CLU_2431554_0_0_1"/>
<organism evidence="1">
    <name type="scientific">Albugo laibachii Nc14</name>
    <dbReference type="NCBI Taxonomy" id="890382"/>
    <lineage>
        <taxon>Eukaryota</taxon>
        <taxon>Sar</taxon>
        <taxon>Stramenopiles</taxon>
        <taxon>Oomycota</taxon>
        <taxon>Peronosporomycetes</taxon>
        <taxon>Albuginales</taxon>
        <taxon>Albuginaceae</taxon>
        <taxon>Albugo</taxon>
    </lineage>
</organism>
<accession>F0WNH2</accession>